<gene>
    <name evidence="1" type="ORF">C0V70_06575</name>
</gene>
<dbReference type="AlphaFoldDB" id="A0A2K9NQJ6"/>
<proteinExistence type="predicted"/>
<name>A0A2K9NQJ6_BACTC</name>
<protein>
    <submittedName>
        <fullName evidence="1">Uncharacterized protein</fullName>
    </submittedName>
</protein>
<dbReference type="OrthoDB" id="5294441at2"/>
<dbReference type="Proteomes" id="UP000235584">
    <property type="component" value="Chromosome"/>
</dbReference>
<evidence type="ECO:0000313" key="1">
    <source>
        <dbReference type="EMBL" id="AUN97781.1"/>
    </source>
</evidence>
<dbReference type="RefSeq" id="WP_102243074.1">
    <property type="nucleotide sequence ID" value="NZ_CP025704.1"/>
</dbReference>
<reference evidence="1 2" key="1">
    <citation type="submission" date="2018-01" db="EMBL/GenBank/DDBJ databases">
        <title>Complete genome sequence of Bacteriovorax stolpii DSM12778.</title>
        <authorList>
            <person name="Tang B."/>
            <person name="Chang J."/>
        </authorList>
    </citation>
    <scope>NUCLEOTIDE SEQUENCE [LARGE SCALE GENOMIC DNA]</scope>
    <source>
        <strain evidence="1 2">DSM 12778</strain>
    </source>
</reference>
<keyword evidence="2" id="KW-1185">Reference proteome</keyword>
<dbReference type="EMBL" id="CP025704">
    <property type="protein sequence ID" value="AUN97781.1"/>
    <property type="molecule type" value="Genomic_DNA"/>
</dbReference>
<evidence type="ECO:0000313" key="2">
    <source>
        <dbReference type="Proteomes" id="UP000235584"/>
    </source>
</evidence>
<organism evidence="1 2">
    <name type="scientific">Bacteriovorax stolpii</name>
    <name type="common">Bdellovibrio stolpii</name>
    <dbReference type="NCBI Taxonomy" id="960"/>
    <lineage>
        <taxon>Bacteria</taxon>
        <taxon>Pseudomonadati</taxon>
        <taxon>Bdellovibrionota</taxon>
        <taxon>Bacteriovoracia</taxon>
        <taxon>Bacteriovoracales</taxon>
        <taxon>Bacteriovoracaceae</taxon>
        <taxon>Bacteriovorax</taxon>
    </lineage>
</organism>
<sequence length="318" mass="35804">MGLSKVFIIGLAVLSQSVFSAEVDQYSRRDEPLKDSAEIVNAKANASIIKSIQEANAKGQGCKEEVLYKALRGHFANHLSGELIIDILKDPNVEKRIIGLDDSVYQDWTVWDGIGMGFTIFAKKGITMSGVMRIGDQTIGTDKLEHMFGQGFNYFTKNYLDEKGEIKAVKKGIIGEKFFLGGNKIGNGVFSYGDLGANFNGMRMWNHMLQLRDDVLGVDHNIGPYIACQNDQWAQVKEIDFRNYIDDSMDEAINCSKFPTQKTADKFKARLEKMGTTCPVDQRRLDDMVVKYRQMAKWMINTDGIGKVKYTGEFKNKK</sequence>
<dbReference type="KEGG" id="bsto:C0V70_06575"/>
<accession>A0A2K9NQJ6</accession>